<evidence type="ECO:0000313" key="7">
    <source>
        <dbReference type="Proteomes" id="UP000219020"/>
    </source>
</evidence>
<protein>
    <submittedName>
        <fullName evidence="6">Inner membrane protein of type IV secretion of T-DNA complex, VirB6</fullName>
    </submittedName>
</protein>
<feature type="transmembrane region" description="Helical" evidence="5">
    <location>
        <begin position="43"/>
        <end position="66"/>
    </location>
</feature>
<keyword evidence="3 5" id="KW-1133">Transmembrane helix</keyword>
<dbReference type="Pfam" id="PF04610">
    <property type="entry name" value="TrbL"/>
    <property type="match status" value="1"/>
</dbReference>
<evidence type="ECO:0000313" key="6">
    <source>
        <dbReference type="EMBL" id="PCS22107.1"/>
    </source>
</evidence>
<comment type="caution">
    <text evidence="6">The sequence shown here is derived from an EMBL/GenBank/DDBJ whole genome shotgun (WGS) entry which is preliminary data.</text>
</comment>
<feature type="transmembrane region" description="Helical" evidence="5">
    <location>
        <begin position="104"/>
        <end position="124"/>
    </location>
</feature>
<comment type="subcellular location">
    <subcellularLocation>
        <location evidence="1">Membrane</location>
        <topology evidence="1">Multi-pass membrane protein</topology>
    </subcellularLocation>
</comment>
<keyword evidence="2 5" id="KW-0812">Transmembrane</keyword>
<dbReference type="EMBL" id="NBYY01000026">
    <property type="protein sequence ID" value="PCS22107.1"/>
    <property type="molecule type" value="Genomic_DNA"/>
</dbReference>
<organism evidence="6 7">
    <name type="scientific">Candidatus Enterovibrio escicola</name>
    <dbReference type="NCBI Taxonomy" id="1927127"/>
    <lineage>
        <taxon>Bacteria</taxon>
        <taxon>Pseudomonadati</taxon>
        <taxon>Pseudomonadota</taxon>
        <taxon>Gammaproteobacteria</taxon>
        <taxon>Vibrionales</taxon>
        <taxon>Vibrionaceae</taxon>
        <taxon>Enterovibrio</taxon>
    </lineage>
</organism>
<dbReference type="Proteomes" id="UP000219020">
    <property type="component" value="Plasmid pMJ3"/>
</dbReference>
<dbReference type="GO" id="GO:0016020">
    <property type="term" value="C:membrane"/>
    <property type="evidence" value="ECO:0007669"/>
    <property type="project" value="UniProtKB-SubCell"/>
</dbReference>
<reference evidence="7" key="1">
    <citation type="submission" date="2017-04" db="EMBL/GenBank/DDBJ databases">
        <title>Genome evolution of the luminous symbionts of deep sea anglerfish.</title>
        <authorList>
            <person name="Hendry T.A."/>
        </authorList>
    </citation>
    <scope>NUCLEOTIDE SEQUENCE [LARGE SCALE GENOMIC DNA]</scope>
    <source>
        <plasmid evidence="7">pmj3</plasmid>
    </source>
</reference>
<dbReference type="GO" id="GO:0030255">
    <property type="term" value="P:protein secretion by the type IV secretion system"/>
    <property type="evidence" value="ECO:0007669"/>
    <property type="project" value="InterPro"/>
</dbReference>
<evidence type="ECO:0000256" key="3">
    <source>
        <dbReference type="ARBA" id="ARBA00022989"/>
    </source>
</evidence>
<keyword evidence="4 5" id="KW-0472">Membrane</keyword>
<gene>
    <name evidence="6" type="ORF">BTN49_2301</name>
</gene>
<feature type="transmembrane region" description="Helical" evidence="5">
    <location>
        <begin position="72"/>
        <end position="92"/>
    </location>
</feature>
<geneLocation type="plasmid" evidence="7">
    <name>pmj3</name>
</geneLocation>
<dbReference type="AlphaFoldDB" id="A0A2A5T1S0"/>
<sequence>MANGILPNNTNKNIYYTLDGLFKNGVEKMIFCWDKGGWKASSWILFICGLIIVLSITILTVMAAIIIIGTKFLLSILLVVGPLFMIMECFPLTRRFLDSWMGKFLENLLVQLFGIAVVYMVIALDSKM</sequence>
<evidence type="ECO:0000256" key="5">
    <source>
        <dbReference type="SAM" id="Phobius"/>
    </source>
</evidence>
<accession>A0A2A5T1S0</accession>
<keyword evidence="7" id="KW-1185">Reference proteome</keyword>
<evidence type="ECO:0000256" key="4">
    <source>
        <dbReference type="ARBA" id="ARBA00023136"/>
    </source>
</evidence>
<evidence type="ECO:0000256" key="1">
    <source>
        <dbReference type="ARBA" id="ARBA00004141"/>
    </source>
</evidence>
<name>A0A2A5T1S0_9GAMM</name>
<evidence type="ECO:0000256" key="2">
    <source>
        <dbReference type="ARBA" id="ARBA00022692"/>
    </source>
</evidence>
<keyword evidence="6" id="KW-0614">Plasmid</keyword>
<dbReference type="InterPro" id="IPR007688">
    <property type="entry name" value="Conjugal_tfr_TrbL/VirB6"/>
</dbReference>
<proteinExistence type="predicted"/>